<evidence type="ECO:0000256" key="4">
    <source>
        <dbReference type="ARBA" id="ARBA00023002"/>
    </source>
</evidence>
<organism evidence="6 7">
    <name type="scientific">Amycolatopsis minnesotensis</name>
    <dbReference type="NCBI Taxonomy" id="337894"/>
    <lineage>
        <taxon>Bacteria</taxon>
        <taxon>Bacillati</taxon>
        <taxon>Actinomycetota</taxon>
        <taxon>Actinomycetes</taxon>
        <taxon>Pseudonocardiales</taxon>
        <taxon>Pseudonocardiaceae</taxon>
        <taxon>Amycolatopsis</taxon>
    </lineage>
</organism>
<evidence type="ECO:0000256" key="2">
    <source>
        <dbReference type="ARBA" id="ARBA00022723"/>
    </source>
</evidence>
<keyword evidence="3" id="KW-0223">Dioxygenase</keyword>
<proteinExistence type="inferred from homology"/>
<sequence>MTTSTPVFPAELCPRAADVDGTRIRPGALRRMVSGVVARREIWAPQVRFDLAERYFTRLYRDDLVEVWLICWEFGQDTLLHDHGGSVGAFAVASGTLVEDYAAEPGAPRLRTRAHAEGDAVAFGTRYLHNLVNTDTTPAVTVHAYSRPLRSMNFYCWLNSGMHHLREIPCDSPEPPTGDLEALAATARAVQR</sequence>
<dbReference type="Proteomes" id="UP001501116">
    <property type="component" value="Unassembled WGS sequence"/>
</dbReference>
<dbReference type="SUPFAM" id="SSF51182">
    <property type="entry name" value="RmlC-like cupins"/>
    <property type="match status" value="1"/>
</dbReference>
<keyword evidence="2" id="KW-0479">Metal-binding</keyword>
<comment type="similarity">
    <text evidence="1">Belongs to the cysteine dioxygenase family.</text>
</comment>
<name>A0ABP5D5D7_9PSEU</name>
<keyword evidence="4" id="KW-0560">Oxidoreductase</keyword>
<evidence type="ECO:0000256" key="1">
    <source>
        <dbReference type="ARBA" id="ARBA00006622"/>
    </source>
</evidence>
<evidence type="ECO:0008006" key="8">
    <source>
        <dbReference type="Google" id="ProtNLM"/>
    </source>
</evidence>
<dbReference type="Gene3D" id="2.60.120.10">
    <property type="entry name" value="Jelly Rolls"/>
    <property type="match status" value="1"/>
</dbReference>
<comment type="caution">
    <text evidence="6">The sequence shown here is derived from an EMBL/GenBank/DDBJ whole genome shotgun (WGS) entry which is preliminary data.</text>
</comment>
<dbReference type="InterPro" id="IPR014710">
    <property type="entry name" value="RmlC-like_jellyroll"/>
</dbReference>
<keyword evidence="5" id="KW-0408">Iron</keyword>
<dbReference type="InterPro" id="IPR011051">
    <property type="entry name" value="RmlC_Cupin_sf"/>
</dbReference>
<evidence type="ECO:0000256" key="3">
    <source>
        <dbReference type="ARBA" id="ARBA00022964"/>
    </source>
</evidence>
<evidence type="ECO:0000313" key="7">
    <source>
        <dbReference type="Proteomes" id="UP001501116"/>
    </source>
</evidence>
<dbReference type="EMBL" id="BAAANN010000025">
    <property type="protein sequence ID" value="GAA1974160.1"/>
    <property type="molecule type" value="Genomic_DNA"/>
</dbReference>
<dbReference type="Pfam" id="PF05995">
    <property type="entry name" value="CDO_I"/>
    <property type="match status" value="1"/>
</dbReference>
<dbReference type="PANTHER" id="PTHR12918:SF1">
    <property type="entry name" value="CYSTEINE DIOXYGENASE TYPE 1"/>
    <property type="match status" value="1"/>
</dbReference>
<accession>A0ABP5D5D7</accession>
<evidence type="ECO:0000256" key="5">
    <source>
        <dbReference type="ARBA" id="ARBA00023004"/>
    </source>
</evidence>
<dbReference type="PANTHER" id="PTHR12918">
    <property type="entry name" value="CYSTEINE DIOXYGENASE"/>
    <property type="match status" value="1"/>
</dbReference>
<dbReference type="CDD" id="cd10548">
    <property type="entry name" value="cupin_CDO"/>
    <property type="match status" value="1"/>
</dbReference>
<dbReference type="InterPro" id="IPR010300">
    <property type="entry name" value="CDO_1"/>
</dbReference>
<protein>
    <recommendedName>
        <fullName evidence="8">Cysteine dioxygenase type I</fullName>
    </recommendedName>
</protein>
<evidence type="ECO:0000313" key="6">
    <source>
        <dbReference type="EMBL" id="GAA1974160.1"/>
    </source>
</evidence>
<dbReference type="RefSeq" id="WP_344425346.1">
    <property type="nucleotide sequence ID" value="NZ_BAAANN010000025.1"/>
</dbReference>
<gene>
    <name evidence="6" type="ORF">GCM10009754_56530</name>
</gene>
<keyword evidence="7" id="KW-1185">Reference proteome</keyword>
<reference evidence="7" key="1">
    <citation type="journal article" date="2019" name="Int. J. Syst. Evol. Microbiol.">
        <title>The Global Catalogue of Microorganisms (GCM) 10K type strain sequencing project: providing services to taxonomists for standard genome sequencing and annotation.</title>
        <authorList>
            <consortium name="The Broad Institute Genomics Platform"/>
            <consortium name="The Broad Institute Genome Sequencing Center for Infectious Disease"/>
            <person name="Wu L."/>
            <person name="Ma J."/>
        </authorList>
    </citation>
    <scope>NUCLEOTIDE SEQUENCE [LARGE SCALE GENOMIC DNA]</scope>
    <source>
        <strain evidence="7">JCM 14545</strain>
    </source>
</reference>